<keyword evidence="2" id="KW-0805">Transcription regulation</keyword>
<dbReference type="InterPro" id="IPR005119">
    <property type="entry name" value="LysR_subst-bd"/>
</dbReference>
<keyword evidence="3" id="KW-0238">DNA-binding</keyword>
<feature type="domain" description="HTH lysR-type" evidence="6">
    <location>
        <begin position="1"/>
        <end position="58"/>
    </location>
</feature>
<dbReference type="AlphaFoldDB" id="A0A0D0MI74"/>
<sequence length="299" mass="32719">MDLTRLNYFVAVVEAGSFSRGAASLHMSQPALSRQILLLEEEAGQPLLVRTGRGVEATESGLALLAHARAILEMADRARADMQERRASPHGRVVVGLPPRVAHVLAADLVERFRAKFPDAVISVVEGLSIRLREWLVAGKLDLAILFDPPPSPQMQEETLAREPLIVIGPEPLPRRMKLADVAALPLVMPSGPNALRQLLERETKPRGMPLSIVAEVDSVQTVLSLVARGVSYTVLPQSAVRLWTYDKPLHRAAIHAPAIRNRIVLAIPKARPATRPSRWAAQVLRELALEHYGSAKAE</sequence>
<dbReference type="InterPro" id="IPR036390">
    <property type="entry name" value="WH_DNA-bd_sf"/>
</dbReference>
<dbReference type="EMBL" id="JXQQ01000028">
    <property type="protein sequence ID" value="KIQ32001.1"/>
    <property type="molecule type" value="Genomic_DNA"/>
</dbReference>
<accession>A0A0D0MI74</accession>
<protein>
    <submittedName>
        <fullName evidence="7">LysR family transcriptional regulator</fullName>
    </submittedName>
</protein>
<dbReference type="Gene3D" id="1.10.10.10">
    <property type="entry name" value="Winged helix-like DNA-binding domain superfamily/Winged helix DNA-binding domain"/>
    <property type="match status" value="1"/>
</dbReference>
<dbReference type="PRINTS" id="PR00039">
    <property type="entry name" value="HTHLYSR"/>
</dbReference>
<comment type="caution">
    <text evidence="7">The sequence shown here is derived from an EMBL/GenBank/DDBJ whole genome shotgun (WGS) entry which is preliminary data.</text>
</comment>
<dbReference type="Pfam" id="PF03466">
    <property type="entry name" value="LysR_substrate"/>
    <property type="match status" value="1"/>
</dbReference>
<evidence type="ECO:0000256" key="4">
    <source>
        <dbReference type="ARBA" id="ARBA00023159"/>
    </source>
</evidence>
<evidence type="ECO:0000256" key="3">
    <source>
        <dbReference type="ARBA" id="ARBA00023125"/>
    </source>
</evidence>
<dbReference type="SUPFAM" id="SSF46785">
    <property type="entry name" value="Winged helix' DNA-binding domain"/>
    <property type="match status" value="1"/>
</dbReference>
<evidence type="ECO:0000313" key="7">
    <source>
        <dbReference type="EMBL" id="KIQ32001.1"/>
    </source>
</evidence>
<dbReference type="OrthoDB" id="8587114at2"/>
<evidence type="ECO:0000256" key="5">
    <source>
        <dbReference type="ARBA" id="ARBA00023163"/>
    </source>
</evidence>
<dbReference type="Gene3D" id="3.40.190.290">
    <property type="match status" value="1"/>
</dbReference>
<dbReference type="PANTHER" id="PTHR30293">
    <property type="entry name" value="TRANSCRIPTIONAL REGULATORY PROTEIN NAC-RELATED"/>
    <property type="match status" value="1"/>
</dbReference>
<comment type="similarity">
    <text evidence="1">Belongs to the LysR transcriptional regulatory family.</text>
</comment>
<dbReference type="GO" id="GO:2000142">
    <property type="term" value="P:regulation of DNA-templated transcription initiation"/>
    <property type="evidence" value="ECO:0007669"/>
    <property type="project" value="TreeGrafter"/>
</dbReference>
<dbReference type="Proteomes" id="UP000032067">
    <property type="component" value="Unassembled WGS sequence"/>
</dbReference>
<dbReference type="GO" id="GO:0003677">
    <property type="term" value="F:DNA binding"/>
    <property type="evidence" value="ECO:0007669"/>
    <property type="project" value="UniProtKB-KW"/>
</dbReference>
<proteinExistence type="inferred from homology"/>
<keyword evidence="5" id="KW-0804">Transcription</keyword>
<dbReference type="SUPFAM" id="SSF53850">
    <property type="entry name" value="Periplasmic binding protein-like II"/>
    <property type="match status" value="1"/>
</dbReference>
<dbReference type="PANTHER" id="PTHR30293:SF0">
    <property type="entry name" value="NITROGEN ASSIMILATION REGULATORY PROTEIN NAC"/>
    <property type="match status" value="1"/>
</dbReference>
<gene>
    <name evidence="7" type="ORF">RT97_13145</name>
</gene>
<evidence type="ECO:0000259" key="6">
    <source>
        <dbReference type="PROSITE" id="PS50931"/>
    </source>
</evidence>
<evidence type="ECO:0000256" key="1">
    <source>
        <dbReference type="ARBA" id="ARBA00009437"/>
    </source>
</evidence>
<name>A0A0D0MI74_VARPD</name>
<dbReference type="PROSITE" id="PS50931">
    <property type="entry name" value="HTH_LYSR"/>
    <property type="match status" value="1"/>
</dbReference>
<evidence type="ECO:0000256" key="2">
    <source>
        <dbReference type="ARBA" id="ARBA00023015"/>
    </source>
</evidence>
<evidence type="ECO:0000313" key="8">
    <source>
        <dbReference type="Proteomes" id="UP000032067"/>
    </source>
</evidence>
<dbReference type="GO" id="GO:0003700">
    <property type="term" value="F:DNA-binding transcription factor activity"/>
    <property type="evidence" value="ECO:0007669"/>
    <property type="project" value="InterPro"/>
</dbReference>
<dbReference type="InterPro" id="IPR000847">
    <property type="entry name" value="LysR_HTH_N"/>
</dbReference>
<keyword evidence="4" id="KW-0010">Activator</keyword>
<dbReference type="Pfam" id="PF00126">
    <property type="entry name" value="HTH_1"/>
    <property type="match status" value="1"/>
</dbReference>
<reference evidence="7 8" key="1">
    <citation type="submission" date="2014-12" db="EMBL/GenBank/DDBJ databases">
        <title>16Stimator: statistical estimation of ribosomal gene copy numbers from draft genome assemblies.</title>
        <authorList>
            <person name="Perisin M.A."/>
            <person name="Vetter M."/>
            <person name="Gilbert J.A."/>
            <person name="Bergelson J."/>
        </authorList>
    </citation>
    <scope>NUCLEOTIDE SEQUENCE [LARGE SCALE GENOMIC DNA]</scope>
    <source>
        <strain evidence="7 8">MEDvA23</strain>
    </source>
</reference>
<organism evidence="7 8">
    <name type="scientific">Variovorax paradoxus</name>
    <dbReference type="NCBI Taxonomy" id="34073"/>
    <lineage>
        <taxon>Bacteria</taxon>
        <taxon>Pseudomonadati</taxon>
        <taxon>Pseudomonadota</taxon>
        <taxon>Betaproteobacteria</taxon>
        <taxon>Burkholderiales</taxon>
        <taxon>Comamonadaceae</taxon>
        <taxon>Variovorax</taxon>
    </lineage>
</organism>
<dbReference type="FunFam" id="1.10.10.10:FF:000001">
    <property type="entry name" value="LysR family transcriptional regulator"/>
    <property type="match status" value="1"/>
</dbReference>
<dbReference type="InterPro" id="IPR036388">
    <property type="entry name" value="WH-like_DNA-bd_sf"/>
</dbReference>
<dbReference type="RefSeq" id="WP_042579213.1">
    <property type="nucleotide sequence ID" value="NZ_JXQQ01000028.1"/>
</dbReference>